<sequence length="63" mass="6982">MSEMEPEFVLLPPERLRLIACGKVGLSGFFVILVRLFFLSSSSASSKVSKHSSSETFNTIFLL</sequence>
<evidence type="ECO:0000313" key="3">
    <source>
        <dbReference type="Proteomes" id="UP000800092"/>
    </source>
</evidence>
<keyword evidence="1" id="KW-1133">Transmembrane helix</keyword>
<name>A0A6A6H5U2_VIRVR</name>
<evidence type="ECO:0000313" key="2">
    <source>
        <dbReference type="EMBL" id="KAF2233080.1"/>
    </source>
</evidence>
<keyword evidence="3" id="KW-1185">Reference proteome</keyword>
<evidence type="ECO:0000256" key="1">
    <source>
        <dbReference type="SAM" id="Phobius"/>
    </source>
</evidence>
<dbReference type="EMBL" id="ML991809">
    <property type="protein sequence ID" value="KAF2233080.1"/>
    <property type="molecule type" value="Genomic_DNA"/>
</dbReference>
<dbReference type="Proteomes" id="UP000800092">
    <property type="component" value="Unassembled WGS sequence"/>
</dbReference>
<feature type="transmembrane region" description="Helical" evidence="1">
    <location>
        <begin position="16"/>
        <end position="38"/>
    </location>
</feature>
<protein>
    <submittedName>
        <fullName evidence="2">Uncharacterized protein</fullName>
    </submittedName>
</protein>
<keyword evidence="1" id="KW-0812">Transmembrane</keyword>
<reference evidence="2" key="1">
    <citation type="journal article" date="2020" name="Stud. Mycol.">
        <title>101 Dothideomycetes genomes: a test case for predicting lifestyles and emergence of pathogens.</title>
        <authorList>
            <person name="Haridas S."/>
            <person name="Albert R."/>
            <person name="Binder M."/>
            <person name="Bloem J."/>
            <person name="Labutti K."/>
            <person name="Salamov A."/>
            <person name="Andreopoulos B."/>
            <person name="Baker S."/>
            <person name="Barry K."/>
            <person name="Bills G."/>
            <person name="Bluhm B."/>
            <person name="Cannon C."/>
            <person name="Castanera R."/>
            <person name="Culley D."/>
            <person name="Daum C."/>
            <person name="Ezra D."/>
            <person name="Gonzalez J."/>
            <person name="Henrissat B."/>
            <person name="Kuo A."/>
            <person name="Liang C."/>
            <person name="Lipzen A."/>
            <person name="Lutzoni F."/>
            <person name="Magnuson J."/>
            <person name="Mondo S."/>
            <person name="Nolan M."/>
            <person name="Ohm R."/>
            <person name="Pangilinan J."/>
            <person name="Park H.-J."/>
            <person name="Ramirez L."/>
            <person name="Alfaro M."/>
            <person name="Sun H."/>
            <person name="Tritt A."/>
            <person name="Yoshinaga Y."/>
            <person name="Zwiers L.-H."/>
            <person name="Turgeon B."/>
            <person name="Goodwin S."/>
            <person name="Spatafora J."/>
            <person name="Crous P."/>
            <person name="Grigoriev I."/>
        </authorList>
    </citation>
    <scope>NUCLEOTIDE SEQUENCE</scope>
    <source>
        <strain evidence="2">Tuck. ex Michener</strain>
    </source>
</reference>
<accession>A0A6A6H5U2</accession>
<proteinExistence type="predicted"/>
<keyword evidence="1" id="KW-0472">Membrane</keyword>
<gene>
    <name evidence="2" type="ORF">EV356DRAFT_214307</name>
</gene>
<dbReference type="AlphaFoldDB" id="A0A6A6H5U2"/>
<organism evidence="2 3">
    <name type="scientific">Viridothelium virens</name>
    <name type="common">Speckled blister lichen</name>
    <name type="synonym">Trypethelium virens</name>
    <dbReference type="NCBI Taxonomy" id="1048519"/>
    <lineage>
        <taxon>Eukaryota</taxon>
        <taxon>Fungi</taxon>
        <taxon>Dikarya</taxon>
        <taxon>Ascomycota</taxon>
        <taxon>Pezizomycotina</taxon>
        <taxon>Dothideomycetes</taxon>
        <taxon>Dothideomycetes incertae sedis</taxon>
        <taxon>Trypetheliales</taxon>
        <taxon>Trypetheliaceae</taxon>
        <taxon>Viridothelium</taxon>
    </lineage>
</organism>